<evidence type="ECO:0000256" key="5">
    <source>
        <dbReference type="SAM" id="Coils"/>
    </source>
</evidence>
<proteinExistence type="predicted"/>
<dbReference type="PANTHER" id="PTHR18905:SF13">
    <property type="entry name" value="NON-CENTROSOMAL MICROTUBULE ARRAY"/>
    <property type="match status" value="1"/>
</dbReference>
<gene>
    <name evidence="7" type="ORF">RN001_012113</name>
</gene>
<keyword evidence="3" id="KW-0597">Phosphoprotein</keyword>
<dbReference type="PANTHER" id="PTHR18905">
    <property type="entry name" value="NINEIN"/>
    <property type="match status" value="1"/>
</dbReference>
<accession>A0AAN7P6V8</accession>
<dbReference type="Proteomes" id="UP001353858">
    <property type="component" value="Unassembled WGS sequence"/>
</dbReference>
<feature type="compositionally biased region" description="Basic residues" evidence="6">
    <location>
        <begin position="646"/>
        <end position="658"/>
    </location>
</feature>
<sequence>MLAQEVDDNHARMEQNTQQQVKLIEQRHADVMKEVNEQFCGEKEKLTYTNQNLKQKILALEAEEAHLRNDLHLAQEYSVGIEKENQILNNQISELQQVKAALSEQLNILENDKNNYEYENQQSQIEPLLQQLSSLQIENSQLRDKNDEMLTEIESLNNQITIMKCKGSNNSIFHNLEQSMDENIFVVCEGVGLGSKRRSDDSPSKDLNVLGLGDSSPRLGKVRKCHKTKSENLEVPIASSESGFDTELDALDSSLSISANDYEEIGRLQARVMYLEEVLKQHSISEETTNDMKLKQLSKRCSELQELIISVQTDLSKMLSINSEQCTCEWAKLAKQLNQKMTAVIFEKDSYIDYVNKSKTTETEAIDGRLQEQIQKYIKENEELVSKCSELENCIELLRTEYERCEDYWASKLDEERQMFEQEQNQSSDKLTELIGKIAEYEAQFANQDEPLYRLPPIEEKYSLEKQFTDLEQEFEEYKEHADFQIAEKTNEIVDLREKLTELKQKGSIEVGVQVTTFNELENQNKLSNLSNRVIESTNLFSADTMPFGWSNTKDESGPNSVDTFLCNTEAVQRDYVNPAFVWNKHRQSSSPNSVSTQIIDSSNNVNQETNVSWHTSPQPFSIVSLPSTSAESVSTVTDNNSTPSRLKKNRKHNKNSKVQRLNNKDENYRNFNMPNKQNSPFRWKANNGEEFVTLPISVLHNLNGRLHHLEQRCRHLQVVLKQQHYHAEQMLQRCWQQYKDEKTGLQYLLKNSQEKLENQMRVCNDQLERLARTDVLVKDLYVENSYLVANVQRLENQCHMLTHFNSASSSM</sequence>
<keyword evidence="8" id="KW-1185">Reference proteome</keyword>
<evidence type="ECO:0000256" key="2">
    <source>
        <dbReference type="ARBA" id="ARBA00022490"/>
    </source>
</evidence>
<organism evidence="7 8">
    <name type="scientific">Aquatica leii</name>
    <dbReference type="NCBI Taxonomy" id="1421715"/>
    <lineage>
        <taxon>Eukaryota</taxon>
        <taxon>Metazoa</taxon>
        <taxon>Ecdysozoa</taxon>
        <taxon>Arthropoda</taxon>
        <taxon>Hexapoda</taxon>
        <taxon>Insecta</taxon>
        <taxon>Pterygota</taxon>
        <taxon>Neoptera</taxon>
        <taxon>Endopterygota</taxon>
        <taxon>Coleoptera</taxon>
        <taxon>Polyphaga</taxon>
        <taxon>Elateriformia</taxon>
        <taxon>Elateroidea</taxon>
        <taxon>Lampyridae</taxon>
        <taxon>Luciolinae</taxon>
        <taxon>Aquatica</taxon>
    </lineage>
</organism>
<feature type="coiled-coil region" evidence="5">
    <location>
        <begin position="43"/>
        <end position="166"/>
    </location>
</feature>
<feature type="region of interest" description="Disordered" evidence="6">
    <location>
        <begin position="634"/>
        <end position="683"/>
    </location>
</feature>
<feature type="compositionally biased region" description="Polar residues" evidence="6">
    <location>
        <begin position="634"/>
        <end position="645"/>
    </location>
</feature>
<feature type="coiled-coil region" evidence="5">
    <location>
        <begin position="461"/>
        <end position="506"/>
    </location>
</feature>
<dbReference type="AlphaFoldDB" id="A0AAN7P6V8"/>
<comment type="caution">
    <text evidence="7">The sequence shown here is derived from an EMBL/GenBank/DDBJ whole genome shotgun (WGS) entry which is preliminary data.</text>
</comment>
<evidence type="ECO:0000256" key="4">
    <source>
        <dbReference type="ARBA" id="ARBA00023212"/>
    </source>
</evidence>
<keyword evidence="5" id="KW-0175">Coiled coil</keyword>
<dbReference type="GO" id="GO:0034454">
    <property type="term" value="P:microtubule anchoring at centrosome"/>
    <property type="evidence" value="ECO:0007669"/>
    <property type="project" value="TreeGrafter"/>
</dbReference>
<evidence type="ECO:0000256" key="6">
    <source>
        <dbReference type="SAM" id="MobiDB-lite"/>
    </source>
</evidence>
<dbReference type="EMBL" id="JARPUR010000005">
    <property type="protein sequence ID" value="KAK4875691.1"/>
    <property type="molecule type" value="Genomic_DNA"/>
</dbReference>
<feature type="coiled-coil region" evidence="5">
    <location>
        <begin position="374"/>
        <end position="401"/>
    </location>
</feature>
<protein>
    <submittedName>
        <fullName evidence="7">Uncharacterized protein</fullName>
    </submittedName>
</protein>
<dbReference type="GO" id="GO:0005813">
    <property type="term" value="C:centrosome"/>
    <property type="evidence" value="ECO:0007669"/>
    <property type="project" value="UniProtKB-SubCell"/>
</dbReference>
<keyword evidence="2" id="KW-0963">Cytoplasm</keyword>
<keyword evidence="4" id="KW-0206">Cytoskeleton</keyword>
<evidence type="ECO:0000313" key="8">
    <source>
        <dbReference type="Proteomes" id="UP001353858"/>
    </source>
</evidence>
<comment type="subcellular location">
    <subcellularLocation>
        <location evidence="1">Cytoplasm</location>
        <location evidence="1">Cytoskeleton</location>
        <location evidence="1">Microtubule organizing center</location>
        <location evidence="1">Centrosome</location>
    </subcellularLocation>
</comment>
<evidence type="ECO:0000256" key="1">
    <source>
        <dbReference type="ARBA" id="ARBA00004300"/>
    </source>
</evidence>
<feature type="compositionally biased region" description="Polar residues" evidence="6">
    <location>
        <begin position="670"/>
        <end position="681"/>
    </location>
</feature>
<evidence type="ECO:0000256" key="3">
    <source>
        <dbReference type="ARBA" id="ARBA00022553"/>
    </source>
</evidence>
<reference evidence="8" key="1">
    <citation type="submission" date="2023-01" db="EMBL/GenBank/DDBJ databases">
        <title>Key to firefly adult light organ development and bioluminescence: homeobox transcription factors regulate luciferase expression and transportation to peroxisome.</title>
        <authorList>
            <person name="Fu X."/>
        </authorList>
    </citation>
    <scope>NUCLEOTIDE SEQUENCE [LARGE SCALE GENOMIC DNA]</scope>
</reference>
<name>A0AAN7P6V8_9COLE</name>
<evidence type="ECO:0000313" key="7">
    <source>
        <dbReference type="EMBL" id="KAK4875691.1"/>
    </source>
</evidence>